<proteinExistence type="predicted"/>
<dbReference type="InterPro" id="IPR003594">
    <property type="entry name" value="HATPase_dom"/>
</dbReference>
<dbReference type="Gene3D" id="3.30.565.10">
    <property type="entry name" value="Histidine kinase-like ATPase, C-terminal domain"/>
    <property type="match status" value="1"/>
</dbReference>
<dbReference type="InterPro" id="IPR005467">
    <property type="entry name" value="His_kinase_dom"/>
</dbReference>
<keyword evidence="3" id="KW-0597">Phosphoprotein</keyword>
<evidence type="ECO:0000313" key="8">
    <source>
        <dbReference type="EMBL" id="CUS42459.1"/>
    </source>
</evidence>
<dbReference type="SMART" id="SM00387">
    <property type="entry name" value="HATPase_c"/>
    <property type="match status" value="1"/>
</dbReference>
<dbReference type="Pfam" id="PF00512">
    <property type="entry name" value="HisKA"/>
    <property type="match status" value="1"/>
</dbReference>
<keyword evidence="5 8" id="KW-0418">Kinase</keyword>
<dbReference type="PRINTS" id="PR00344">
    <property type="entry name" value="BCTRLSENSOR"/>
</dbReference>
<sequence length="307" mass="33679">MAMQHLYGDICRNGQHVSVFFQTPIALGNTADTISTKLTGSNPIPVKVTISPLTSSVIPQGYAVLVEAISTGELLNNRTFLAALSHELRTPLNSVLGFSQILRTELSGEQAESVEMIEFAGQHLLALTDQLLAMLQPNAAPEENEAFSTETLAKDCVRLMTHQARARGISLHIEPNSRWPVIRQSRLRMQQVLINFLSNAIKYNRANGHVHVRGMMLQEAGQPWFRLAVRDTGFGIENGSDDAVFEPFVRLEQSKMQASGLGLGLSICQEMAKLLGGRIGYVSEPGASTTFWIEIPVSPPVRDTSKK</sequence>
<dbReference type="AlphaFoldDB" id="A0A160THA7"/>
<evidence type="ECO:0000256" key="6">
    <source>
        <dbReference type="ARBA" id="ARBA00023012"/>
    </source>
</evidence>
<dbReference type="EC" id="2.7.13.3" evidence="2"/>
<dbReference type="PANTHER" id="PTHR43711">
    <property type="entry name" value="TWO-COMPONENT HISTIDINE KINASE"/>
    <property type="match status" value="1"/>
</dbReference>
<evidence type="ECO:0000256" key="1">
    <source>
        <dbReference type="ARBA" id="ARBA00000085"/>
    </source>
</evidence>
<accession>A0A160THA7</accession>
<dbReference type="SMART" id="SM00388">
    <property type="entry name" value="HisKA"/>
    <property type="match status" value="1"/>
</dbReference>
<dbReference type="SUPFAM" id="SSF47384">
    <property type="entry name" value="Homodimeric domain of signal transducing histidine kinase"/>
    <property type="match status" value="1"/>
</dbReference>
<name>A0A160THA7_9ZZZZ</name>
<dbReference type="CDD" id="cd00082">
    <property type="entry name" value="HisKA"/>
    <property type="match status" value="1"/>
</dbReference>
<evidence type="ECO:0000256" key="4">
    <source>
        <dbReference type="ARBA" id="ARBA00022679"/>
    </source>
</evidence>
<gene>
    <name evidence="8" type="ORF">MGWOODY_Tha224</name>
</gene>
<dbReference type="SUPFAM" id="SSF55874">
    <property type="entry name" value="ATPase domain of HSP90 chaperone/DNA topoisomerase II/histidine kinase"/>
    <property type="match status" value="1"/>
</dbReference>
<dbReference type="InterPro" id="IPR036097">
    <property type="entry name" value="HisK_dim/P_sf"/>
</dbReference>
<evidence type="ECO:0000256" key="3">
    <source>
        <dbReference type="ARBA" id="ARBA00022553"/>
    </source>
</evidence>
<dbReference type="EMBL" id="CZQC01000066">
    <property type="protein sequence ID" value="CUS42459.1"/>
    <property type="molecule type" value="Genomic_DNA"/>
</dbReference>
<comment type="catalytic activity">
    <reaction evidence="1">
        <text>ATP + protein L-histidine = ADP + protein N-phospho-L-histidine.</text>
        <dbReference type="EC" id="2.7.13.3"/>
    </reaction>
</comment>
<organism evidence="8">
    <name type="scientific">hydrothermal vent metagenome</name>
    <dbReference type="NCBI Taxonomy" id="652676"/>
    <lineage>
        <taxon>unclassified sequences</taxon>
        <taxon>metagenomes</taxon>
        <taxon>ecological metagenomes</taxon>
    </lineage>
</organism>
<protein>
    <recommendedName>
        <fullName evidence="2">histidine kinase</fullName>
        <ecNumber evidence="2">2.7.13.3</ecNumber>
    </recommendedName>
</protein>
<dbReference type="GO" id="GO:0000155">
    <property type="term" value="F:phosphorelay sensor kinase activity"/>
    <property type="evidence" value="ECO:0007669"/>
    <property type="project" value="InterPro"/>
</dbReference>
<keyword evidence="4" id="KW-0808">Transferase</keyword>
<keyword evidence="6" id="KW-0902">Two-component regulatory system</keyword>
<evidence type="ECO:0000256" key="2">
    <source>
        <dbReference type="ARBA" id="ARBA00012438"/>
    </source>
</evidence>
<dbReference type="PANTHER" id="PTHR43711:SF26">
    <property type="entry name" value="SENSOR HISTIDINE KINASE RCSC"/>
    <property type="match status" value="1"/>
</dbReference>
<dbReference type="Pfam" id="PF02518">
    <property type="entry name" value="HATPase_c"/>
    <property type="match status" value="1"/>
</dbReference>
<dbReference type="InterPro" id="IPR004358">
    <property type="entry name" value="Sig_transdc_His_kin-like_C"/>
</dbReference>
<feature type="domain" description="Histidine kinase" evidence="7">
    <location>
        <begin position="83"/>
        <end position="299"/>
    </location>
</feature>
<dbReference type="InterPro" id="IPR050736">
    <property type="entry name" value="Sensor_HK_Regulatory"/>
</dbReference>
<dbReference type="InterPro" id="IPR036890">
    <property type="entry name" value="HATPase_C_sf"/>
</dbReference>
<reference evidence="8" key="1">
    <citation type="submission" date="2015-10" db="EMBL/GenBank/DDBJ databases">
        <authorList>
            <person name="Gilbert D.G."/>
        </authorList>
    </citation>
    <scope>NUCLEOTIDE SEQUENCE</scope>
</reference>
<dbReference type="PROSITE" id="PS50109">
    <property type="entry name" value="HIS_KIN"/>
    <property type="match status" value="1"/>
</dbReference>
<dbReference type="InterPro" id="IPR003661">
    <property type="entry name" value="HisK_dim/P_dom"/>
</dbReference>
<dbReference type="Gene3D" id="1.10.287.130">
    <property type="match status" value="1"/>
</dbReference>
<evidence type="ECO:0000256" key="5">
    <source>
        <dbReference type="ARBA" id="ARBA00022777"/>
    </source>
</evidence>
<evidence type="ECO:0000259" key="7">
    <source>
        <dbReference type="PROSITE" id="PS50109"/>
    </source>
</evidence>